<dbReference type="PANTHER" id="PTHR46504:SF1">
    <property type="entry name" value="TRNASE Z TRZ2, CHLOROPLASTIC"/>
    <property type="match status" value="1"/>
</dbReference>
<comment type="caution">
    <text evidence="2">The sequence shown here is derived from an EMBL/GenBank/DDBJ whole genome shotgun (WGS) entry which is preliminary data.</text>
</comment>
<evidence type="ECO:0000313" key="3">
    <source>
        <dbReference type="Proteomes" id="UP001054252"/>
    </source>
</evidence>
<sequence length="122" mass="13692">MHLVASFTPVDILGSLVFALEIIQLLGFVQGYVIYSVRKKLKKEYIHLKGKKIEKLKKSGVEITDIILSPEVAFTGDTTSDYMLDTRNVDSLRANILVTELLQKRMPGHIWADNGLYVAVIS</sequence>
<dbReference type="InterPro" id="IPR036866">
    <property type="entry name" value="RibonucZ/Hydroxyglut_hydro"/>
</dbReference>
<reference evidence="2 3" key="1">
    <citation type="journal article" date="2021" name="Commun. Biol.">
        <title>The genome of Shorea leprosula (Dipterocarpaceae) highlights the ecological relevance of drought in aseasonal tropical rainforests.</title>
        <authorList>
            <person name="Ng K.K.S."/>
            <person name="Kobayashi M.J."/>
            <person name="Fawcett J.A."/>
            <person name="Hatakeyama M."/>
            <person name="Paape T."/>
            <person name="Ng C.H."/>
            <person name="Ang C.C."/>
            <person name="Tnah L.H."/>
            <person name="Lee C.T."/>
            <person name="Nishiyama T."/>
            <person name="Sese J."/>
            <person name="O'Brien M.J."/>
            <person name="Copetti D."/>
            <person name="Mohd Noor M.I."/>
            <person name="Ong R.C."/>
            <person name="Putra M."/>
            <person name="Sireger I.Z."/>
            <person name="Indrioko S."/>
            <person name="Kosugi Y."/>
            <person name="Izuno A."/>
            <person name="Isagi Y."/>
            <person name="Lee S.L."/>
            <person name="Shimizu K.K."/>
        </authorList>
    </citation>
    <scope>NUCLEOTIDE SEQUENCE [LARGE SCALE GENOMIC DNA]</scope>
    <source>
        <strain evidence="2">214</strain>
    </source>
</reference>
<proteinExistence type="predicted"/>
<keyword evidence="1" id="KW-0812">Transmembrane</keyword>
<keyword evidence="1" id="KW-1133">Transmembrane helix</keyword>
<dbReference type="EMBL" id="BPVZ01000305">
    <property type="protein sequence ID" value="GKV49573.1"/>
    <property type="molecule type" value="Genomic_DNA"/>
</dbReference>
<name>A0AAV5MJA5_9ROSI</name>
<feature type="transmembrane region" description="Helical" evidence="1">
    <location>
        <begin position="12"/>
        <end position="35"/>
    </location>
</feature>
<dbReference type="Gene3D" id="3.60.15.10">
    <property type="entry name" value="Ribonuclease Z/Hydroxyacylglutathione hydrolase-like"/>
    <property type="match status" value="1"/>
</dbReference>
<dbReference type="AlphaFoldDB" id="A0AAV5MJA5"/>
<dbReference type="PANTHER" id="PTHR46504">
    <property type="entry name" value="TRNASE Z TRZ1"/>
    <property type="match status" value="1"/>
</dbReference>
<keyword evidence="3" id="KW-1185">Reference proteome</keyword>
<dbReference type="Proteomes" id="UP001054252">
    <property type="component" value="Unassembled WGS sequence"/>
</dbReference>
<accession>A0AAV5MJA5</accession>
<evidence type="ECO:0000313" key="2">
    <source>
        <dbReference type="EMBL" id="GKV49573.1"/>
    </source>
</evidence>
<protein>
    <submittedName>
        <fullName evidence="2">Uncharacterized protein</fullName>
    </submittedName>
</protein>
<keyword evidence="1" id="KW-0472">Membrane</keyword>
<organism evidence="2 3">
    <name type="scientific">Rubroshorea leprosula</name>
    <dbReference type="NCBI Taxonomy" id="152421"/>
    <lineage>
        <taxon>Eukaryota</taxon>
        <taxon>Viridiplantae</taxon>
        <taxon>Streptophyta</taxon>
        <taxon>Embryophyta</taxon>
        <taxon>Tracheophyta</taxon>
        <taxon>Spermatophyta</taxon>
        <taxon>Magnoliopsida</taxon>
        <taxon>eudicotyledons</taxon>
        <taxon>Gunneridae</taxon>
        <taxon>Pentapetalae</taxon>
        <taxon>rosids</taxon>
        <taxon>malvids</taxon>
        <taxon>Malvales</taxon>
        <taxon>Dipterocarpaceae</taxon>
        <taxon>Rubroshorea</taxon>
    </lineage>
</organism>
<evidence type="ECO:0000256" key="1">
    <source>
        <dbReference type="SAM" id="Phobius"/>
    </source>
</evidence>
<gene>
    <name evidence="2" type="ORF">SLEP1_g56313</name>
</gene>